<accession>A0A9D9EBZ7</accession>
<name>A0A9D9EBZ7_9SPIR</name>
<dbReference type="EMBL" id="JADIMU010000064">
    <property type="protein sequence ID" value="MBO8443903.1"/>
    <property type="molecule type" value="Genomic_DNA"/>
</dbReference>
<dbReference type="InterPro" id="IPR025591">
    <property type="entry name" value="RloB"/>
</dbReference>
<comment type="caution">
    <text evidence="1">The sequence shown here is derived from an EMBL/GenBank/DDBJ whole genome shotgun (WGS) entry which is preliminary data.</text>
</comment>
<evidence type="ECO:0000313" key="1">
    <source>
        <dbReference type="EMBL" id="MBO8443903.1"/>
    </source>
</evidence>
<gene>
    <name evidence="1" type="ORF">IAC42_09155</name>
</gene>
<dbReference type="Proteomes" id="UP000823633">
    <property type="component" value="Unassembled WGS sequence"/>
</dbReference>
<reference evidence="1" key="1">
    <citation type="submission" date="2020-10" db="EMBL/GenBank/DDBJ databases">
        <authorList>
            <person name="Gilroy R."/>
        </authorList>
    </citation>
    <scope>NUCLEOTIDE SEQUENCE</scope>
    <source>
        <strain evidence="1">11167</strain>
    </source>
</reference>
<evidence type="ECO:0000313" key="2">
    <source>
        <dbReference type="Proteomes" id="UP000823633"/>
    </source>
</evidence>
<reference evidence="1" key="2">
    <citation type="journal article" date="2021" name="PeerJ">
        <title>Extensive microbial diversity within the chicken gut microbiome revealed by metagenomics and culture.</title>
        <authorList>
            <person name="Gilroy R."/>
            <person name="Ravi A."/>
            <person name="Getino M."/>
            <person name="Pursley I."/>
            <person name="Horton D.L."/>
            <person name="Alikhan N.F."/>
            <person name="Baker D."/>
            <person name="Gharbi K."/>
            <person name="Hall N."/>
            <person name="Watson M."/>
            <person name="Adriaenssens E.M."/>
            <person name="Foster-Nyarko E."/>
            <person name="Jarju S."/>
            <person name="Secka A."/>
            <person name="Antonio M."/>
            <person name="Oren A."/>
            <person name="Chaudhuri R.R."/>
            <person name="La Ragione R."/>
            <person name="Hildebrand F."/>
            <person name="Pallen M.J."/>
        </authorList>
    </citation>
    <scope>NUCLEOTIDE SEQUENCE</scope>
    <source>
        <strain evidence="1">11167</strain>
    </source>
</reference>
<organism evidence="1 2">
    <name type="scientific">Candidatus Aphodenecus pullistercoris</name>
    <dbReference type="NCBI Taxonomy" id="2840669"/>
    <lineage>
        <taxon>Bacteria</taxon>
        <taxon>Pseudomonadati</taxon>
        <taxon>Spirochaetota</taxon>
        <taxon>Spirochaetia</taxon>
        <taxon>Spirochaetales</taxon>
        <taxon>Candidatus Aphodenecus</taxon>
    </lineage>
</organism>
<sequence length="209" mass="23777">MATRKRNNTQTKTTLLLVTATEAEALYFSQMRKDCRYGNLTVVNSGATSLKALITFTVKEKNRQRYDEAYALFGFDEVGATREEVRQYEEKFAGKRIHLCYFEPSFKLWLYLHLGKPQSFIADPAAFDAPLAKAIEGFNWSGEYLLTDGINLHMKLFPRHSVADQNARDYNRIAIQATGEKATTMPELNKAITEICGQADMSHNTKVFK</sequence>
<dbReference type="Pfam" id="PF13707">
    <property type="entry name" value="RloB"/>
    <property type="match status" value="1"/>
</dbReference>
<dbReference type="AlphaFoldDB" id="A0A9D9EBZ7"/>
<proteinExistence type="predicted"/>
<protein>
    <submittedName>
        <fullName evidence="1">RloB domain-containing protein</fullName>
    </submittedName>
</protein>